<name>A0A1M4YDU8_9GAMM</name>
<dbReference type="Proteomes" id="UP000184346">
    <property type="component" value="Unassembled WGS sequence"/>
</dbReference>
<reference evidence="1 2" key="1">
    <citation type="submission" date="2016-11" db="EMBL/GenBank/DDBJ databases">
        <authorList>
            <person name="Jaros S."/>
            <person name="Januszkiewicz K."/>
            <person name="Wedrychowicz H."/>
        </authorList>
    </citation>
    <scope>NUCLEOTIDE SEQUENCE [LARGE SCALE GENOMIC DNA]</scope>
    <source>
        <strain evidence="1 2">DSM 19980</strain>
    </source>
</reference>
<dbReference type="RefSeq" id="WP_175546948.1">
    <property type="nucleotide sequence ID" value="NZ_FQUJ01000006.1"/>
</dbReference>
<protein>
    <submittedName>
        <fullName evidence="1">Uncharacterized protein</fullName>
    </submittedName>
</protein>
<sequence>MATIHPDVWQEAKRALGLAEIPDDELTVDLIKLIEDYIKENYDKDVYIDEDDSV</sequence>
<dbReference type="EMBL" id="FQUJ01000006">
    <property type="protein sequence ID" value="SHF04004.1"/>
    <property type="molecule type" value="Genomic_DNA"/>
</dbReference>
<keyword evidence="2" id="KW-1185">Reference proteome</keyword>
<organism evidence="1 2">
    <name type="scientific">Modicisalibacter ilicicola DSM 19980</name>
    <dbReference type="NCBI Taxonomy" id="1121942"/>
    <lineage>
        <taxon>Bacteria</taxon>
        <taxon>Pseudomonadati</taxon>
        <taxon>Pseudomonadota</taxon>
        <taxon>Gammaproteobacteria</taxon>
        <taxon>Oceanospirillales</taxon>
        <taxon>Halomonadaceae</taxon>
        <taxon>Modicisalibacter</taxon>
    </lineage>
</organism>
<proteinExistence type="predicted"/>
<gene>
    <name evidence="1" type="ORF">SAMN02745148_01682</name>
</gene>
<evidence type="ECO:0000313" key="2">
    <source>
        <dbReference type="Proteomes" id="UP000184346"/>
    </source>
</evidence>
<dbReference type="STRING" id="1121942.SAMN02745148_01682"/>
<dbReference type="AlphaFoldDB" id="A0A1M4YDU8"/>
<evidence type="ECO:0000313" key="1">
    <source>
        <dbReference type="EMBL" id="SHF04004.1"/>
    </source>
</evidence>
<accession>A0A1M4YDU8</accession>